<name>A0ACD1GHK3_9EURO</name>
<dbReference type="EMBL" id="KZ825321">
    <property type="protein sequence ID" value="RAH48774.1"/>
    <property type="molecule type" value="Genomic_DNA"/>
</dbReference>
<gene>
    <name evidence="1" type="ORF">BO95DRAFT_489057</name>
</gene>
<sequence>MSKSKLANIATIAIPSAVVAAGLTKLVDQQTVKQQLTPLEGITPFQPNETPGLVDLPKALPTSTIPISSKLLSPSPPTPPVDPTGILKYGHPGPVNDELRATSWYGTYDRRTRNPIWVAEHMTPASVANAPGKRRDNFREDPNIPAAFRAKVKDYSASGYDRGHQVPADPARWSQQAVDETFRMSNMCPQVGVGFNRHYWRDFEAFCKNLTTRYPSVRVITGPLYLPRLEEDGKWRVSYEVIGSPSPRVAVPTHFFKLVLGEEEDSGGGGGGGDELVGGKVAVGAFVLPNGAISGDKPLADFEVELDVLEQATGLELIEKLKSTARRKLCEEVQCDIRVKDFRNAVEDVTEMIGKVKL</sequence>
<keyword evidence="2" id="KW-1185">Reference proteome</keyword>
<dbReference type="Proteomes" id="UP000249057">
    <property type="component" value="Unassembled WGS sequence"/>
</dbReference>
<protein>
    <submittedName>
        <fullName evidence="1">Uncharacterized protein</fullName>
    </submittedName>
</protein>
<evidence type="ECO:0000313" key="1">
    <source>
        <dbReference type="EMBL" id="RAH48774.1"/>
    </source>
</evidence>
<evidence type="ECO:0000313" key="2">
    <source>
        <dbReference type="Proteomes" id="UP000249057"/>
    </source>
</evidence>
<reference evidence="1" key="1">
    <citation type="submission" date="2018-02" db="EMBL/GenBank/DDBJ databases">
        <title>The genomes of Aspergillus section Nigri reveals drivers in fungal speciation.</title>
        <authorList>
            <consortium name="DOE Joint Genome Institute"/>
            <person name="Vesth T.C."/>
            <person name="Nybo J."/>
            <person name="Theobald S."/>
            <person name="Brandl J."/>
            <person name="Frisvad J.C."/>
            <person name="Nielsen K.F."/>
            <person name="Lyhne E.K."/>
            <person name="Kogle M.E."/>
            <person name="Kuo A."/>
            <person name="Riley R."/>
            <person name="Clum A."/>
            <person name="Nolan M."/>
            <person name="Lipzen A."/>
            <person name="Salamov A."/>
            <person name="Henrissat B."/>
            <person name="Wiebenga A."/>
            <person name="De vries R.P."/>
            <person name="Grigoriev I.V."/>
            <person name="Mortensen U.H."/>
            <person name="Andersen M.R."/>
            <person name="Baker S.E."/>
        </authorList>
    </citation>
    <scope>NUCLEOTIDE SEQUENCE</scope>
    <source>
        <strain evidence="1">CBS 621.78</strain>
    </source>
</reference>
<accession>A0ACD1GHK3</accession>
<organism evidence="1 2">
    <name type="scientific">Aspergillus brunneoviolaceus CBS 621.78</name>
    <dbReference type="NCBI Taxonomy" id="1450534"/>
    <lineage>
        <taxon>Eukaryota</taxon>
        <taxon>Fungi</taxon>
        <taxon>Dikarya</taxon>
        <taxon>Ascomycota</taxon>
        <taxon>Pezizomycotina</taxon>
        <taxon>Eurotiomycetes</taxon>
        <taxon>Eurotiomycetidae</taxon>
        <taxon>Eurotiales</taxon>
        <taxon>Aspergillaceae</taxon>
        <taxon>Aspergillus</taxon>
        <taxon>Aspergillus subgen. Circumdati</taxon>
    </lineage>
</organism>
<proteinExistence type="predicted"/>